<dbReference type="EMBL" id="CAJVPV010052005">
    <property type="protein sequence ID" value="CAG8780131.1"/>
    <property type="molecule type" value="Genomic_DNA"/>
</dbReference>
<dbReference type="PRINTS" id="PR00081">
    <property type="entry name" value="GDHRDH"/>
</dbReference>
<dbReference type="OrthoDB" id="294295at2759"/>
<gene>
    <name evidence="4" type="ORF">AMORRO_LOCUS17251</name>
</gene>
<comment type="caution">
    <text evidence="4">The sequence shown here is derived from an EMBL/GenBank/DDBJ whole genome shotgun (WGS) entry which is preliminary data.</text>
</comment>
<dbReference type="SUPFAM" id="SSF51735">
    <property type="entry name" value="NAD(P)-binding Rossmann-fold domains"/>
    <property type="match status" value="1"/>
</dbReference>
<feature type="non-terminal residue" evidence="4">
    <location>
        <position position="122"/>
    </location>
</feature>
<dbReference type="Gene3D" id="3.40.50.720">
    <property type="entry name" value="NAD(P)-binding Rossmann-like Domain"/>
    <property type="match status" value="1"/>
</dbReference>
<evidence type="ECO:0000313" key="5">
    <source>
        <dbReference type="Proteomes" id="UP000789342"/>
    </source>
</evidence>
<dbReference type="Pfam" id="PF00106">
    <property type="entry name" value="adh_short"/>
    <property type="match status" value="1"/>
</dbReference>
<dbReference type="PANTHER" id="PTHR43618">
    <property type="entry name" value="7-ALPHA-HYDROXYSTEROID DEHYDROGENASE"/>
    <property type="match status" value="1"/>
</dbReference>
<dbReference type="InterPro" id="IPR036291">
    <property type="entry name" value="NAD(P)-bd_dom_sf"/>
</dbReference>
<name>A0A9N9JFR0_9GLOM</name>
<reference evidence="4" key="1">
    <citation type="submission" date="2021-06" db="EMBL/GenBank/DDBJ databases">
        <authorList>
            <person name="Kallberg Y."/>
            <person name="Tangrot J."/>
            <person name="Rosling A."/>
        </authorList>
    </citation>
    <scope>NUCLEOTIDE SEQUENCE</scope>
    <source>
        <strain evidence="4">CL551</strain>
    </source>
</reference>
<sequence>IKDKIVLITGGSRGIGLMIAKGFVNNGAKVYISSRNAKLCDQVARELTAQGIGEAVSLPADLQNLKECKRLVDEITKREGRLHVLINNAGANWGAKFEEYPDEAFEKVLNLNLKRVFSLTQA</sequence>
<dbReference type="PANTHER" id="PTHR43618:SF17">
    <property type="entry name" value="RHAMNOLIPIDS BIOSYNTHESIS 3-OXOACYL-[ACYL-CARRIER-PROTEIN] REDUCTASE"/>
    <property type="match status" value="1"/>
</dbReference>
<keyword evidence="5" id="KW-1185">Reference proteome</keyword>
<evidence type="ECO:0000313" key="4">
    <source>
        <dbReference type="EMBL" id="CAG8780131.1"/>
    </source>
</evidence>
<keyword evidence="2" id="KW-0521">NADP</keyword>
<proteinExistence type="inferred from homology"/>
<dbReference type="Proteomes" id="UP000789342">
    <property type="component" value="Unassembled WGS sequence"/>
</dbReference>
<evidence type="ECO:0000256" key="3">
    <source>
        <dbReference type="ARBA" id="ARBA00023002"/>
    </source>
</evidence>
<dbReference type="AlphaFoldDB" id="A0A9N9JFR0"/>
<organism evidence="4 5">
    <name type="scientific">Acaulospora morrowiae</name>
    <dbReference type="NCBI Taxonomy" id="94023"/>
    <lineage>
        <taxon>Eukaryota</taxon>
        <taxon>Fungi</taxon>
        <taxon>Fungi incertae sedis</taxon>
        <taxon>Mucoromycota</taxon>
        <taxon>Glomeromycotina</taxon>
        <taxon>Glomeromycetes</taxon>
        <taxon>Diversisporales</taxon>
        <taxon>Acaulosporaceae</taxon>
        <taxon>Acaulospora</taxon>
    </lineage>
</organism>
<evidence type="ECO:0000256" key="1">
    <source>
        <dbReference type="ARBA" id="ARBA00006484"/>
    </source>
</evidence>
<keyword evidence="3" id="KW-0560">Oxidoreductase</keyword>
<dbReference type="GO" id="GO:0016491">
    <property type="term" value="F:oxidoreductase activity"/>
    <property type="evidence" value="ECO:0007669"/>
    <property type="project" value="UniProtKB-KW"/>
</dbReference>
<evidence type="ECO:0000256" key="2">
    <source>
        <dbReference type="ARBA" id="ARBA00022857"/>
    </source>
</evidence>
<accession>A0A9N9JFR0</accession>
<dbReference type="InterPro" id="IPR002347">
    <property type="entry name" value="SDR_fam"/>
</dbReference>
<feature type="non-terminal residue" evidence="4">
    <location>
        <position position="1"/>
    </location>
</feature>
<comment type="similarity">
    <text evidence="1">Belongs to the short-chain dehydrogenases/reductases (SDR) family.</text>
</comment>
<protein>
    <submittedName>
        <fullName evidence="4">12271_t:CDS:1</fullName>
    </submittedName>
</protein>
<dbReference type="InterPro" id="IPR052178">
    <property type="entry name" value="Sec_Metab_Biosynth_SDR"/>
</dbReference>